<dbReference type="InterPro" id="IPR011664">
    <property type="entry name" value="Abi_system_AbiD/AbiF-like"/>
</dbReference>
<dbReference type="Pfam" id="PF07751">
    <property type="entry name" value="Abi_2"/>
    <property type="match status" value="1"/>
</dbReference>
<protein>
    <submittedName>
        <fullName evidence="1">Abi family protein</fullName>
    </submittedName>
</protein>
<sequence>MAKPWLDYSQQVELLASRGMEITDIGQAASFLSKVGYYRFSGYFRYWQTDPLRGNNSFRTGTVFDTIRSLYEAEQDLAIVCDTILHPLEVLLRTRFAHYYGKLVGEQGCFVTGKGFTPAPNLKDKRIEDYILYNLNRSKEKSIAHYRSENAHAPYDAEAYSQMPIWVAVEVLPLGTLSRMIAASQESGVLVAMAEAMNTSPARLPSQVRSFVYLRNRIAHCSRLWNHSVLDVPGLLAKTERRIKRDHKFTNHSVYKVFAAMSDVATRAGLQCETAEWLETKINPILDANTLLAAGICEPRKYGQFFHDFRG</sequence>
<name>A0A2J9KMK3_9ACTO</name>
<dbReference type="AlphaFoldDB" id="A0A2J9KMK3"/>
<dbReference type="Proteomes" id="UP000582487">
    <property type="component" value="Unassembled WGS sequence"/>
</dbReference>
<gene>
    <name evidence="1" type="ORF">HHJ74_04965</name>
</gene>
<organism evidence="1 2">
    <name type="scientific">Mobiluncus mulieris</name>
    <dbReference type="NCBI Taxonomy" id="2052"/>
    <lineage>
        <taxon>Bacteria</taxon>
        <taxon>Bacillati</taxon>
        <taxon>Actinomycetota</taxon>
        <taxon>Actinomycetes</taxon>
        <taxon>Actinomycetales</taxon>
        <taxon>Actinomycetaceae</taxon>
        <taxon>Mobiluncus</taxon>
    </lineage>
</organism>
<comment type="caution">
    <text evidence="1">The sequence shown here is derived from an EMBL/GenBank/DDBJ whole genome shotgun (WGS) entry which is preliminary data.</text>
</comment>
<dbReference type="EMBL" id="JABCUV010000004">
    <property type="protein sequence ID" value="NMW93049.1"/>
    <property type="molecule type" value="Genomic_DNA"/>
</dbReference>
<accession>A0A2J9KMK3</accession>
<dbReference type="RefSeq" id="WP_004013853.1">
    <property type="nucleotide sequence ID" value="NZ_JABCUV010000004.1"/>
</dbReference>
<reference evidence="1 2" key="1">
    <citation type="submission" date="2020-04" db="EMBL/GenBank/DDBJ databases">
        <title>Antimicrobial susceptibility and clonality of vaginal-derived multi-drug resistant Mobiluncus isolates in China.</title>
        <authorList>
            <person name="Zhang X."/>
        </authorList>
    </citation>
    <scope>NUCLEOTIDE SEQUENCE [LARGE SCALE GENOMIC DNA]</scope>
    <source>
        <strain evidence="1 2">7</strain>
    </source>
</reference>
<dbReference type="OrthoDB" id="5363652at2"/>
<evidence type="ECO:0000313" key="1">
    <source>
        <dbReference type="EMBL" id="NMW93049.1"/>
    </source>
</evidence>
<proteinExistence type="predicted"/>
<evidence type="ECO:0000313" key="2">
    <source>
        <dbReference type="Proteomes" id="UP000582487"/>
    </source>
</evidence>